<evidence type="ECO:0000256" key="8">
    <source>
        <dbReference type="ARBA" id="ARBA00022741"/>
    </source>
</evidence>
<dbReference type="GO" id="GO:0005524">
    <property type="term" value="F:ATP binding"/>
    <property type="evidence" value="ECO:0007669"/>
    <property type="project" value="UniProtKB-KW"/>
</dbReference>
<protein>
    <recommendedName>
        <fullName evidence="3">histidine kinase</fullName>
        <ecNumber evidence="3">2.7.13.3</ecNumber>
    </recommendedName>
</protein>
<keyword evidence="12" id="KW-0902">Two-component regulatory system</keyword>
<evidence type="ECO:0000256" key="12">
    <source>
        <dbReference type="ARBA" id="ARBA00023012"/>
    </source>
</evidence>
<evidence type="ECO:0000256" key="11">
    <source>
        <dbReference type="ARBA" id="ARBA00022989"/>
    </source>
</evidence>
<evidence type="ECO:0000256" key="6">
    <source>
        <dbReference type="ARBA" id="ARBA00022679"/>
    </source>
</evidence>
<feature type="transmembrane region" description="Helical" evidence="14">
    <location>
        <begin position="172"/>
        <end position="192"/>
    </location>
</feature>
<keyword evidence="11 14" id="KW-1133">Transmembrane helix</keyword>
<evidence type="ECO:0000256" key="7">
    <source>
        <dbReference type="ARBA" id="ARBA00022692"/>
    </source>
</evidence>
<evidence type="ECO:0000259" key="18">
    <source>
        <dbReference type="Pfam" id="PF13492"/>
    </source>
</evidence>
<evidence type="ECO:0000259" key="16">
    <source>
        <dbReference type="Pfam" id="PF06580"/>
    </source>
</evidence>
<dbReference type="InterPro" id="IPR003594">
    <property type="entry name" value="HATPase_dom"/>
</dbReference>
<dbReference type="PANTHER" id="PTHR34220">
    <property type="entry name" value="SENSOR HISTIDINE KINASE YPDA"/>
    <property type="match status" value="1"/>
</dbReference>
<dbReference type="PANTHER" id="PTHR34220:SF7">
    <property type="entry name" value="SENSOR HISTIDINE KINASE YPDA"/>
    <property type="match status" value="1"/>
</dbReference>
<dbReference type="EC" id="2.7.13.3" evidence="3"/>
<feature type="transmembrane region" description="Helical" evidence="14">
    <location>
        <begin position="44"/>
        <end position="62"/>
    </location>
</feature>
<proteinExistence type="predicted"/>
<dbReference type="InterPro" id="IPR003018">
    <property type="entry name" value="GAF"/>
</dbReference>
<evidence type="ECO:0000256" key="14">
    <source>
        <dbReference type="SAM" id="Phobius"/>
    </source>
</evidence>
<dbReference type="Gene3D" id="1.10.1760.20">
    <property type="match status" value="1"/>
</dbReference>
<dbReference type="Pfam" id="PF07694">
    <property type="entry name" value="5TM-5TMR_LYT"/>
    <property type="match status" value="1"/>
</dbReference>
<evidence type="ECO:0000256" key="5">
    <source>
        <dbReference type="ARBA" id="ARBA00022553"/>
    </source>
</evidence>
<dbReference type="Pfam" id="PF13492">
    <property type="entry name" value="GAF_3"/>
    <property type="match status" value="1"/>
</dbReference>
<dbReference type="AlphaFoldDB" id="A0A1M5RPV0"/>
<feature type="domain" description="Histidine kinase/HSP90-like ATPase" evidence="15">
    <location>
        <begin position="461"/>
        <end position="555"/>
    </location>
</feature>
<feature type="domain" description="Signal transduction histidine kinase internal region" evidence="16">
    <location>
        <begin position="365"/>
        <end position="443"/>
    </location>
</feature>
<dbReference type="Proteomes" id="UP000184447">
    <property type="component" value="Unassembled WGS sequence"/>
</dbReference>
<dbReference type="EMBL" id="FQXM01000003">
    <property type="protein sequence ID" value="SHH28294.1"/>
    <property type="molecule type" value="Genomic_DNA"/>
</dbReference>
<dbReference type="Pfam" id="PF06580">
    <property type="entry name" value="His_kinase"/>
    <property type="match status" value="1"/>
</dbReference>
<evidence type="ECO:0000259" key="17">
    <source>
        <dbReference type="Pfam" id="PF07694"/>
    </source>
</evidence>
<evidence type="ECO:0000313" key="20">
    <source>
        <dbReference type="Proteomes" id="UP000184447"/>
    </source>
</evidence>
<evidence type="ECO:0000256" key="13">
    <source>
        <dbReference type="ARBA" id="ARBA00023136"/>
    </source>
</evidence>
<dbReference type="InterPro" id="IPR036890">
    <property type="entry name" value="HATPase_C_sf"/>
</dbReference>
<keyword evidence="10" id="KW-0067">ATP-binding</keyword>
<evidence type="ECO:0000313" key="19">
    <source>
        <dbReference type="EMBL" id="SHH28294.1"/>
    </source>
</evidence>
<dbReference type="GO" id="GO:0005886">
    <property type="term" value="C:plasma membrane"/>
    <property type="evidence" value="ECO:0007669"/>
    <property type="project" value="UniProtKB-SubCell"/>
</dbReference>
<dbReference type="OrthoDB" id="9809348at2"/>
<dbReference type="GO" id="GO:0071555">
    <property type="term" value="P:cell wall organization"/>
    <property type="evidence" value="ECO:0007669"/>
    <property type="project" value="InterPro"/>
</dbReference>
<evidence type="ECO:0000256" key="9">
    <source>
        <dbReference type="ARBA" id="ARBA00022777"/>
    </source>
</evidence>
<dbReference type="InterPro" id="IPR029016">
    <property type="entry name" value="GAF-like_dom_sf"/>
</dbReference>
<comment type="subcellular location">
    <subcellularLocation>
        <location evidence="2">Cell membrane</location>
        <topology evidence="2">Multi-pass membrane protein</topology>
    </subcellularLocation>
</comment>
<organism evidence="19 20">
    <name type="scientific">Clostridium grantii DSM 8605</name>
    <dbReference type="NCBI Taxonomy" id="1121316"/>
    <lineage>
        <taxon>Bacteria</taxon>
        <taxon>Bacillati</taxon>
        <taxon>Bacillota</taxon>
        <taxon>Clostridia</taxon>
        <taxon>Eubacteriales</taxon>
        <taxon>Clostridiaceae</taxon>
        <taxon>Clostridium</taxon>
    </lineage>
</organism>
<feature type="transmembrane region" description="Helical" evidence="14">
    <location>
        <begin position="6"/>
        <end position="23"/>
    </location>
</feature>
<keyword evidence="8" id="KW-0547">Nucleotide-binding</keyword>
<dbReference type="InterPro" id="IPR050640">
    <property type="entry name" value="Bact_2-comp_sensor_kinase"/>
</dbReference>
<feature type="domain" description="Signal transduction histidine kinase 5TM receptor LytS transmembrane region" evidence="17">
    <location>
        <begin position="27"/>
        <end position="194"/>
    </location>
</feature>
<keyword evidence="9 19" id="KW-0418">Kinase</keyword>
<reference evidence="19 20" key="1">
    <citation type="submission" date="2016-11" db="EMBL/GenBank/DDBJ databases">
        <authorList>
            <person name="Jaros S."/>
            <person name="Januszkiewicz K."/>
            <person name="Wedrychowicz H."/>
        </authorList>
    </citation>
    <scope>NUCLEOTIDE SEQUENCE [LARGE SCALE GENOMIC DNA]</scope>
    <source>
        <strain evidence="19 20">DSM 8605</strain>
    </source>
</reference>
<dbReference type="SUPFAM" id="SSF55874">
    <property type="entry name" value="ATPase domain of HSP90 chaperone/DNA topoisomerase II/histidine kinase"/>
    <property type="match status" value="1"/>
</dbReference>
<evidence type="ECO:0000256" key="4">
    <source>
        <dbReference type="ARBA" id="ARBA00022475"/>
    </source>
</evidence>
<feature type="transmembrane region" description="Helical" evidence="14">
    <location>
        <begin position="74"/>
        <end position="96"/>
    </location>
</feature>
<keyword evidence="13 14" id="KW-0472">Membrane</keyword>
<dbReference type="STRING" id="1121316.SAMN02745207_00651"/>
<evidence type="ECO:0000259" key="15">
    <source>
        <dbReference type="Pfam" id="PF02518"/>
    </source>
</evidence>
<dbReference type="GO" id="GO:0000155">
    <property type="term" value="F:phosphorelay sensor kinase activity"/>
    <property type="evidence" value="ECO:0007669"/>
    <property type="project" value="InterPro"/>
</dbReference>
<keyword evidence="5" id="KW-0597">Phosphoprotein</keyword>
<name>A0A1M5RPV0_9CLOT</name>
<evidence type="ECO:0000256" key="10">
    <source>
        <dbReference type="ARBA" id="ARBA00022840"/>
    </source>
</evidence>
<sequence length="560" mass="62428">MILTLSINLLERLGLIIMFAFFISRTKFFKNYVLKIKYTFKENIIFAILWGFMGILMTMLGTPVSGGIANSRTIPIVVSGLLGGPVVGAVSGLIAGIHRAFFATGGDLTSISCGISTLLGGIIAGYAKEYIESKDKKWIYGIFVGLVVEILQMIIILIIAKPYYEALKLVKIIFIPMTFLNALGIGLFFLFIQQIIMENENAAALKAQVSLEIANLTLPYFRTGLNELTAEKAANIIKNITKYAAVSITDTEKVLAHIGLGADHHKAGGDIWTNITRKCIETGEIKFAVRKNQIGCENTECSLKSVIVAPLKMNDSVIGVLKIYKNKENAILKSDIELLKGLGNLFSTQIELGNIETQKQLREQAELKALRAQIKPHFLFNSLNAIMSITRTNPEEARRLLQELSIFLRTSFKNSDPFIPIEEEIRYIEAYLSIEKARFPDKLFIEYDIDHNINMMIPPLIFQPLVENAVKHGIRNKNGKGLVKICINKQENLMKFKVEDDGIGMENIEIMNNNSADRGVGLINVISRLKSIYNEELKITTNKNVGTTITFEIPMNGGRL</sequence>
<evidence type="ECO:0000256" key="2">
    <source>
        <dbReference type="ARBA" id="ARBA00004651"/>
    </source>
</evidence>
<keyword evidence="7 14" id="KW-0812">Transmembrane</keyword>
<dbReference type="InterPro" id="IPR011620">
    <property type="entry name" value="Sig_transdc_His_kinase_LytS_TM"/>
</dbReference>
<dbReference type="SUPFAM" id="SSF55781">
    <property type="entry name" value="GAF domain-like"/>
    <property type="match status" value="1"/>
</dbReference>
<feature type="transmembrane region" description="Helical" evidence="14">
    <location>
        <begin position="138"/>
        <end position="160"/>
    </location>
</feature>
<keyword evidence="6" id="KW-0808">Transferase</keyword>
<evidence type="ECO:0000256" key="3">
    <source>
        <dbReference type="ARBA" id="ARBA00012438"/>
    </source>
</evidence>
<dbReference type="Gene3D" id="3.30.565.10">
    <property type="entry name" value="Histidine kinase-like ATPase, C-terminal domain"/>
    <property type="match status" value="1"/>
</dbReference>
<feature type="transmembrane region" description="Helical" evidence="14">
    <location>
        <begin position="108"/>
        <end position="126"/>
    </location>
</feature>
<gene>
    <name evidence="19" type="ORF">SAMN02745207_00651</name>
</gene>
<keyword evidence="4" id="KW-1003">Cell membrane</keyword>
<comment type="catalytic activity">
    <reaction evidence="1">
        <text>ATP + protein L-histidine = ADP + protein N-phospho-L-histidine.</text>
        <dbReference type="EC" id="2.7.13.3"/>
    </reaction>
</comment>
<accession>A0A1M5RPV0</accession>
<dbReference type="Gene3D" id="3.30.450.40">
    <property type="match status" value="1"/>
</dbReference>
<evidence type="ECO:0000256" key="1">
    <source>
        <dbReference type="ARBA" id="ARBA00000085"/>
    </source>
</evidence>
<dbReference type="InterPro" id="IPR010559">
    <property type="entry name" value="Sig_transdc_His_kin_internal"/>
</dbReference>
<dbReference type="Pfam" id="PF02518">
    <property type="entry name" value="HATPase_c"/>
    <property type="match status" value="1"/>
</dbReference>
<dbReference type="RefSeq" id="WP_159434040.1">
    <property type="nucleotide sequence ID" value="NZ_FQXM01000003.1"/>
</dbReference>
<feature type="domain" description="GAF" evidence="18">
    <location>
        <begin position="233"/>
        <end position="351"/>
    </location>
</feature>
<keyword evidence="20" id="KW-1185">Reference proteome</keyword>